<evidence type="ECO:0000256" key="7">
    <source>
        <dbReference type="SAM" id="Phobius"/>
    </source>
</evidence>
<dbReference type="GO" id="GO:0003954">
    <property type="term" value="F:NADH dehydrogenase activity"/>
    <property type="evidence" value="ECO:0007669"/>
    <property type="project" value="TreeGrafter"/>
</dbReference>
<feature type="domain" description="NADH:quinone oxidoreductase/Mrp antiporter transmembrane" evidence="8">
    <location>
        <begin position="130"/>
        <end position="424"/>
    </location>
</feature>
<evidence type="ECO:0000256" key="3">
    <source>
        <dbReference type="ARBA" id="ARBA00022692"/>
    </source>
</evidence>
<comment type="subcellular location">
    <subcellularLocation>
        <location evidence="1">Endomembrane system</location>
        <topology evidence="1">Multi-pass membrane protein</topology>
    </subcellularLocation>
    <subcellularLocation>
        <location evidence="6">Membrane</location>
        <topology evidence="6">Multi-pass membrane protein</topology>
    </subcellularLocation>
</comment>
<feature type="transmembrane region" description="Helical" evidence="7">
    <location>
        <begin position="414"/>
        <end position="434"/>
    </location>
</feature>
<dbReference type="RefSeq" id="WP_184476125.1">
    <property type="nucleotide sequence ID" value="NZ_JACHIV010000001.1"/>
</dbReference>
<feature type="transmembrane region" description="Helical" evidence="7">
    <location>
        <begin position="247"/>
        <end position="270"/>
    </location>
</feature>
<accession>A0A840N9C4</accession>
<organism evidence="9 10">
    <name type="scientific">Saccharopolyspora gloriosae</name>
    <dbReference type="NCBI Taxonomy" id="455344"/>
    <lineage>
        <taxon>Bacteria</taxon>
        <taxon>Bacillati</taxon>
        <taxon>Actinomycetota</taxon>
        <taxon>Actinomycetes</taxon>
        <taxon>Pseudonocardiales</taxon>
        <taxon>Pseudonocardiaceae</taxon>
        <taxon>Saccharopolyspora</taxon>
    </lineage>
</organism>
<comment type="caution">
    <text evidence="9">The sequence shown here is derived from an EMBL/GenBank/DDBJ whole genome shotgun (WGS) entry which is preliminary data.</text>
</comment>
<proteinExistence type="inferred from homology"/>
<reference evidence="9 10" key="1">
    <citation type="submission" date="2020-08" db="EMBL/GenBank/DDBJ databases">
        <title>Sequencing the genomes of 1000 actinobacteria strains.</title>
        <authorList>
            <person name="Klenk H.-P."/>
        </authorList>
    </citation>
    <scope>NUCLEOTIDE SEQUENCE [LARGE SCALE GENOMIC DNA]</scope>
    <source>
        <strain evidence="9 10">DSM 45582</strain>
    </source>
</reference>
<dbReference type="AlphaFoldDB" id="A0A840N9C4"/>
<gene>
    <name evidence="9" type="ORF">BJ969_000081</name>
</gene>
<dbReference type="EMBL" id="JACHIV010000001">
    <property type="protein sequence ID" value="MBB5066993.1"/>
    <property type="molecule type" value="Genomic_DNA"/>
</dbReference>
<dbReference type="NCBIfam" id="TIGR01972">
    <property type="entry name" value="NDH_I_M"/>
    <property type="match status" value="1"/>
</dbReference>
<feature type="transmembrane region" description="Helical" evidence="7">
    <location>
        <begin position="276"/>
        <end position="296"/>
    </location>
</feature>
<keyword evidence="5 7" id="KW-0472">Membrane</keyword>
<protein>
    <submittedName>
        <fullName evidence="9">NADH-quinone oxidoreductase subunit M</fullName>
    </submittedName>
</protein>
<dbReference type="GO" id="GO:0048039">
    <property type="term" value="F:ubiquinone binding"/>
    <property type="evidence" value="ECO:0007669"/>
    <property type="project" value="TreeGrafter"/>
</dbReference>
<feature type="transmembrane region" description="Helical" evidence="7">
    <location>
        <begin position="71"/>
        <end position="96"/>
    </location>
</feature>
<dbReference type="GO" id="GO:0012505">
    <property type="term" value="C:endomembrane system"/>
    <property type="evidence" value="ECO:0007669"/>
    <property type="project" value="UniProtKB-SubCell"/>
</dbReference>
<dbReference type="InterPro" id="IPR003918">
    <property type="entry name" value="NADH_UbQ_OxRdtase"/>
</dbReference>
<dbReference type="Pfam" id="PF00361">
    <property type="entry name" value="Proton_antipo_M"/>
    <property type="match status" value="1"/>
</dbReference>
<keyword evidence="4 7" id="KW-1133">Transmembrane helix</keyword>
<feature type="transmembrane region" description="Helical" evidence="7">
    <location>
        <begin position="209"/>
        <end position="227"/>
    </location>
</feature>
<keyword evidence="3 6" id="KW-0812">Transmembrane</keyword>
<dbReference type="GO" id="GO:0016020">
    <property type="term" value="C:membrane"/>
    <property type="evidence" value="ECO:0007669"/>
    <property type="project" value="UniProtKB-SubCell"/>
</dbReference>
<sequence length="525" mass="55229">MTLLLALILLPLAGAVAVGLLRRNAPAAKWTALAVSLAEFALAIAAWAAYDPAGPRLQLASSFEWIPAFDIRVSFAVDGIALVMVAVIALLMPLVLGFSWGERLPEGRSHGGFFALLLVEQALTVAVFAATDVFLFYVLFEIMLIPMYFLIGGYGGERGKYAAVKFFLYSFLGGLIMLASAIGAYAYAAKTTGQGTFDWATLAPILADAPISVQVWIFLGFFTAFAIKAPLVPLHTWLPDAAEQAPIGVAVIVVGVLDKVGTFGFLRYSLPLTPDASQLLAPLVLVLAVLGVLYGSLQAFGQTDLKRFIAYVSIAHFGFIALGIFAYTSQAQVGAVSYMLNHSLATGLLILVIGMIIARGGSTRIADYGGMAKITPLLAGTLLIAGLSTLSLPGTNSFISEFLVLMGAFPTQPVYTVLATIGMVLAAVYVLRLYQRIMQGPVRGDALIGTAGGPGAVTDPNRPGAHRARVLDLQPREIAVLTPLIVLVLALGVYPKPVLDVITPSVGATMSEVGVTDPVTSQGGN</sequence>
<name>A0A840N9C4_9PSEU</name>
<dbReference type="PRINTS" id="PR01437">
    <property type="entry name" value="NUOXDRDTASE4"/>
</dbReference>
<feature type="transmembrane region" description="Helical" evidence="7">
    <location>
        <begin position="166"/>
        <end position="189"/>
    </location>
</feature>
<evidence type="ECO:0000256" key="4">
    <source>
        <dbReference type="ARBA" id="ARBA00022989"/>
    </source>
</evidence>
<evidence type="ECO:0000256" key="2">
    <source>
        <dbReference type="ARBA" id="ARBA00009025"/>
    </source>
</evidence>
<dbReference type="InterPro" id="IPR001750">
    <property type="entry name" value="ND/Mrp_TM"/>
</dbReference>
<dbReference type="GO" id="GO:0042773">
    <property type="term" value="P:ATP synthesis coupled electron transport"/>
    <property type="evidence" value="ECO:0007669"/>
    <property type="project" value="InterPro"/>
</dbReference>
<dbReference type="GO" id="GO:0008137">
    <property type="term" value="F:NADH dehydrogenase (ubiquinone) activity"/>
    <property type="evidence" value="ECO:0007669"/>
    <property type="project" value="InterPro"/>
</dbReference>
<dbReference type="PANTHER" id="PTHR43507:SF1">
    <property type="entry name" value="NADH-UBIQUINONE OXIDOREDUCTASE CHAIN 4"/>
    <property type="match status" value="1"/>
</dbReference>
<dbReference type="GO" id="GO:0015990">
    <property type="term" value="P:electron transport coupled proton transport"/>
    <property type="evidence" value="ECO:0007669"/>
    <property type="project" value="TreeGrafter"/>
</dbReference>
<feature type="transmembrane region" description="Helical" evidence="7">
    <location>
        <begin position="339"/>
        <end position="358"/>
    </location>
</feature>
<keyword evidence="10" id="KW-1185">Reference proteome</keyword>
<evidence type="ECO:0000256" key="1">
    <source>
        <dbReference type="ARBA" id="ARBA00004127"/>
    </source>
</evidence>
<evidence type="ECO:0000313" key="9">
    <source>
        <dbReference type="EMBL" id="MBB5066993.1"/>
    </source>
</evidence>
<evidence type="ECO:0000313" key="10">
    <source>
        <dbReference type="Proteomes" id="UP000580474"/>
    </source>
</evidence>
<evidence type="ECO:0000259" key="8">
    <source>
        <dbReference type="Pfam" id="PF00361"/>
    </source>
</evidence>
<dbReference type="Proteomes" id="UP000580474">
    <property type="component" value="Unassembled WGS sequence"/>
</dbReference>
<dbReference type="InterPro" id="IPR010227">
    <property type="entry name" value="NADH_Q_OxRdtase_chainM/4"/>
</dbReference>
<feature type="transmembrane region" description="Helical" evidence="7">
    <location>
        <begin position="27"/>
        <end position="50"/>
    </location>
</feature>
<dbReference type="PANTHER" id="PTHR43507">
    <property type="entry name" value="NADH-UBIQUINONE OXIDOREDUCTASE CHAIN 4"/>
    <property type="match status" value="1"/>
</dbReference>
<evidence type="ECO:0000256" key="6">
    <source>
        <dbReference type="RuleBase" id="RU000320"/>
    </source>
</evidence>
<evidence type="ECO:0000256" key="5">
    <source>
        <dbReference type="ARBA" id="ARBA00023136"/>
    </source>
</evidence>
<feature type="transmembrane region" description="Helical" evidence="7">
    <location>
        <begin position="478"/>
        <end position="495"/>
    </location>
</feature>
<feature type="transmembrane region" description="Helical" evidence="7">
    <location>
        <begin position="134"/>
        <end position="154"/>
    </location>
</feature>
<feature type="transmembrane region" description="Helical" evidence="7">
    <location>
        <begin position="370"/>
        <end position="394"/>
    </location>
</feature>
<comment type="similarity">
    <text evidence="2">Belongs to the complex I subunit 4 family.</text>
</comment>
<feature type="transmembrane region" description="Helical" evidence="7">
    <location>
        <begin position="308"/>
        <end position="327"/>
    </location>
</feature>